<dbReference type="Proteomes" id="UP000712281">
    <property type="component" value="Unassembled WGS sequence"/>
</dbReference>
<dbReference type="Pfam" id="PF01466">
    <property type="entry name" value="Skp1"/>
    <property type="match status" value="1"/>
</dbReference>
<dbReference type="InterPro" id="IPR016072">
    <property type="entry name" value="Skp1_comp_dimer"/>
</dbReference>
<dbReference type="InterPro" id="IPR001810">
    <property type="entry name" value="F-box_dom"/>
</dbReference>
<dbReference type="PANTHER" id="PTHR31111:SF31">
    <property type="entry name" value="F-BOX DOMAIN-CONTAINING PROTEIN"/>
    <property type="match status" value="1"/>
</dbReference>
<dbReference type="CDD" id="cd22157">
    <property type="entry name" value="F-box_AtFBW1-like"/>
    <property type="match status" value="1"/>
</dbReference>
<dbReference type="InterPro" id="IPR017451">
    <property type="entry name" value="F-box-assoc_interact_dom"/>
</dbReference>
<organism evidence="4 5">
    <name type="scientific">Brassica cretica</name>
    <name type="common">Mustard</name>
    <dbReference type="NCBI Taxonomy" id="69181"/>
    <lineage>
        <taxon>Eukaryota</taxon>
        <taxon>Viridiplantae</taxon>
        <taxon>Streptophyta</taxon>
        <taxon>Embryophyta</taxon>
        <taxon>Tracheophyta</taxon>
        <taxon>Spermatophyta</taxon>
        <taxon>Magnoliopsida</taxon>
        <taxon>eudicotyledons</taxon>
        <taxon>Gunneridae</taxon>
        <taxon>Pentapetalae</taxon>
        <taxon>rosids</taxon>
        <taxon>malvids</taxon>
        <taxon>Brassicales</taxon>
        <taxon>Brassicaceae</taxon>
        <taxon>Brassiceae</taxon>
        <taxon>Brassica</taxon>
    </lineage>
</organism>
<name>A0A8S9MQ20_BRACR</name>
<dbReference type="SMART" id="SM00512">
    <property type="entry name" value="Skp1"/>
    <property type="match status" value="1"/>
</dbReference>
<dbReference type="InterPro" id="IPR036296">
    <property type="entry name" value="SKP1-like_dim_sf"/>
</dbReference>
<protein>
    <recommendedName>
        <fullName evidence="3">F-box domain-containing protein</fullName>
    </recommendedName>
</protein>
<dbReference type="InterPro" id="IPR036047">
    <property type="entry name" value="F-box-like_dom_sf"/>
</dbReference>
<sequence>MATETIFLTSSDGRIFEIDEAIASQSELLAPFFDDERHILQRDGEKLFSNVKGSILDLVIEYGRAHVTNSAEKDLKSWDKRFMIYNLKDHYALLMAADYLSFKGLVDLCFQTIADAITACKSPSEIRSKFEIFDSGYTDKEQVDVCTMNKWAFEEEDTYPPYSPLSFDGVCFRSDYIPDFMIEQILARMPAKSIARCRCVSKAWAGIISRPSFTAFFSSRRRTHLLFGCTEFPEKRTRSGVFFLSSPLPGTLKDLDSTLQTKLSLQTKLAPQKGVIDETYTSVNGLVFGKGEKILFHRWEQPVCEIHNPSTGKSITLPNLGLIISRKVPSMDRKLGMQCYFGYDPISKKFKVLSMITADNDGKIVRGDEISETHRCLTVRAGEDLSWRRIVCGIEHFPIELKPVCIAGHIFYPAASRSDAQISMVIDFDLNAEELL</sequence>
<evidence type="ECO:0000313" key="4">
    <source>
        <dbReference type="EMBL" id="KAF2620238.1"/>
    </source>
</evidence>
<dbReference type="Pfam" id="PF03931">
    <property type="entry name" value="Skp1_POZ"/>
    <property type="match status" value="1"/>
</dbReference>
<dbReference type="GO" id="GO:0009867">
    <property type="term" value="P:jasmonic acid mediated signaling pathway"/>
    <property type="evidence" value="ECO:0007669"/>
    <property type="project" value="UniProtKB-ARBA"/>
</dbReference>
<dbReference type="SUPFAM" id="SSF81382">
    <property type="entry name" value="Skp1 dimerisation domain-like"/>
    <property type="match status" value="1"/>
</dbReference>
<dbReference type="SUPFAM" id="SSF81383">
    <property type="entry name" value="F-box domain"/>
    <property type="match status" value="1"/>
</dbReference>
<dbReference type="Gene3D" id="1.20.1280.50">
    <property type="match status" value="1"/>
</dbReference>
<dbReference type="InterPro" id="IPR001232">
    <property type="entry name" value="SKP1-like"/>
</dbReference>
<comment type="similarity">
    <text evidence="2">Belongs to the SKP1 family.</text>
</comment>
<dbReference type="InterPro" id="IPR016073">
    <property type="entry name" value="Skp1_comp_POZ"/>
</dbReference>
<evidence type="ECO:0000259" key="3">
    <source>
        <dbReference type="SMART" id="SM00256"/>
    </source>
</evidence>
<accession>A0A8S9MQ20</accession>
<dbReference type="SUPFAM" id="SSF54695">
    <property type="entry name" value="POZ domain"/>
    <property type="match status" value="1"/>
</dbReference>
<evidence type="ECO:0000256" key="2">
    <source>
        <dbReference type="ARBA" id="ARBA00009993"/>
    </source>
</evidence>
<dbReference type="InterPro" id="IPR011333">
    <property type="entry name" value="SKP1/BTB/POZ_sf"/>
</dbReference>
<proteinExistence type="inferred from homology"/>
<evidence type="ECO:0000256" key="1">
    <source>
        <dbReference type="ARBA" id="ARBA00004906"/>
    </source>
</evidence>
<dbReference type="GO" id="GO:0006511">
    <property type="term" value="P:ubiquitin-dependent protein catabolic process"/>
    <property type="evidence" value="ECO:0007669"/>
    <property type="project" value="InterPro"/>
</dbReference>
<dbReference type="PANTHER" id="PTHR31111">
    <property type="entry name" value="BNAA05G37150D PROTEIN-RELATED"/>
    <property type="match status" value="1"/>
</dbReference>
<dbReference type="Pfam" id="PF00646">
    <property type="entry name" value="F-box"/>
    <property type="match status" value="1"/>
</dbReference>
<dbReference type="AlphaFoldDB" id="A0A8S9MQ20"/>
<dbReference type="Pfam" id="PF08268">
    <property type="entry name" value="FBA_3"/>
    <property type="match status" value="1"/>
</dbReference>
<dbReference type="Gene3D" id="3.30.710.10">
    <property type="entry name" value="Potassium Channel Kv1.1, Chain A"/>
    <property type="match status" value="1"/>
</dbReference>
<dbReference type="EMBL" id="QGKW02000007">
    <property type="protein sequence ID" value="KAF2620238.1"/>
    <property type="molecule type" value="Genomic_DNA"/>
</dbReference>
<dbReference type="NCBIfam" id="TIGR01640">
    <property type="entry name" value="F_box_assoc_1"/>
    <property type="match status" value="1"/>
</dbReference>
<feature type="domain" description="F-box" evidence="3">
    <location>
        <begin position="177"/>
        <end position="217"/>
    </location>
</feature>
<reference evidence="4" key="1">
    <citation type="submission" date="2019-12" db="EMBL/GenBank/DDBJ databases">
        <title>Genome sequencing and annotation of Brassica cretica.</title>
        <authorList>
            <person name="Studholme D.J."/>
            <person name="Sarris P.F."/>
        </authorList>
    </citation>
    <scope>NUCLEOTIDE SEQUENCE</scope>
    <source>
        <strain evidence="4">PFS-001/15</strain>
        <tissue evidence="4">Leaf</tissue>
    </source>
</reference>
<comment type="pathway">
    <text evidence="1">Protein modification; protein ubiquitination.</text>
</comment>
<dbReference type="SMART" id="SM00256">
    <property type="entry name" value="FBOX"/>
    <property type="match status" value="1"/>
</dbReference>
<evidence type="ECO:0000313" key="5">
    <source>
        <dbReference type="Proteomes" id="UP000712281"/>
    </source>
</evidence>
<gene>
    <name evidence="4" type="ORF">F2Q68_00042468</name>
</gene>
<dbReference type="InterPro" id="IPR013187">
    <property type="entry name" value="F-box-assoc_dom_typ3"/>
</dbReference>
<comment type="caution">
    <text evidence="4">The sequence shown here is derived from an EMBL/GenBank/DDBJ whole genome shotgun (WGS) entry which is preliminary data.</text>
</comment>